<dbReference type="Pfam" id="PF01041">
    <property type="entry name" value="DegT_DnrJ_EryC1"/>
    <property type="match status" value="1"/>
</dbReference>
<evidence type="ECO:0000256" key="2">
    <source>
        <dbReference type="ARBA" id="ARBA00037999"/>
    </source>
</evidence>
<dbReference type="Gene3D" id="3.40.640.10">
    <property type="entry name" value="Type I PLP-dependent aspartate aminotransferase-like (Major domain)"/>
    <property type="match status" value="1"/>
</dbReference>
<keyword evidence="5" id="KW-1185">Reference proteome</keyword>
<dbReference type="PIRSF" id="PIRSF000390">
    <property type="entry name" value="PLP_StrS"/>
    <property type="match status" value="1"/>
</dbReference>
<keyword evidence="4" id="KW-0032">Aminotransferase</keyword>
<reference evidence="4 5" key="1">
    <citation type="submission" date="2024-08" db="EMBL/GenBank/DDBJ databases">
        <authorList>
            <person name="Lu H."/>
        </authorList>
    </citation>
    <scope>NUCLEOTIDE SEQUENCE [LARGE SCALE GENOMIC DNA]</scope>
    <source>
        <strain evidence="4 5">BYS78W</strain>
    </source>
</reference>
<organism evidence="4 5">
    <name type="scientific">Pelomonas candidula</name>
    <dbReference type="NCBI Taxonomy" id="3299025"/>
    <lineage>
        <taxon>Bacteria</taxon>
        <taxon>Pseudomonadati</taxon>
        <taxon>Pseudomonadota</taxon>
        <taxon>Betaproteobacteria</taxon>
        <taxon>Burkholderiales</taxon>
        <taxon>Sphaerotilaceae</taxon>
        <taxon>Roseateles</taxon>
    </lineage>
</organism>
<evidence type="ECO:0000313" key="5">
    <source>
        <dbReference type="Proteomes" id="UP001606134"/>
    </source>
</evidence>
<dbReference type="RefSeq" id="WP_394415867.1">
    <property type="nucleotide sequence ID" value="NZ_JBIGIC010000013.1"/>
</dbReference>
<evidence type="ECO:0000313" key="4">
    <source>
        <dbReference type="EMBL" id="MFG6489469.1"/>
    </source>
</evidence>
<keyword evidence="4" id="KW-0808">Transferase</keyword>
<evidence type="ECO:0000256" key="1">
    <source>
        <dbReference type="ARBA" id="ARBA00022898"/>
    </source>
</evidence>
<sequence length="363" mass="39003">MNIPFLDLKRLNAAHDEAIRAGIERVLASGWYILGAEVEAFEREFAAYCEVKHCIGVADGLDALSLTLRALGIGPGDEVLVPSNTFIATWLAVSSVGAIPVPVEPRPGTHNMDPERIEDAVTARTKAIMPVHLYGQPCEMEAINAVAQRHGLKVVEDAAQAHGARWQGRRAGSLGIAAGFSFYPGKNLGALGDGGAVTTNDDTLAAKLRLLRNYGSTQKYRHEVQGVNSRLDEIQAAVLRAKLSALDADNVARARVAAWYDEALTGADVIRPVVAPGAEPVWHLYVIRTPRRAAVQAALTAAGIGHLVHYPLACHQQPAYAALAWPSLPIAEAFQHEVLSLPMAPYLTRDDVFRVAEVVRSVG</sequence>
<dbReference type="PANTHER" id="PTHR30244:SF36">
    <property type="entry name" value="3-OXO-GLUCOSE-6-PHOSPHATE:GLUTAMATE AMINOTRANSFERASE"/>
    <property type="match status" value="1"/>
</dbReference>
<dbReference type="InterPro" id="IPR015424">
    <property type="entry name" value="PyrdxlP-dep_Trfase"/>
</dbReference>
<comment type="caution">
    <text evidence="4">The sequence shown here is derived from an EMBL/GenBank/DDBJ whole genome shotgun (WGS) entry which is preliminary data.</text>
</comment>
<dbReference type="Proteomes" id="UP001606134">
    <property type="component" value="Unassembled WGS sequence"/>
</dbReference>
<dbReference type="InterPro" id="IPR015422">
    <property type="entry name" value="PyrdxlP-dep_Trfase_small"/>
</dbReference>
<dbReference type="EMBL" id="JBIGIC010000013">
    <property type="protein sequence ID" value="MFG6489469.1"/>
    <property type="molecule type" value="Genomic_DNA"/>
</dbReference>
<dbReference type="InterPro" id="IPR015421">
    <property type="entry name" value="PyrdxlP-dep_Trfase_major"/>
</dbReference>
<dbReference type="Gene3D" id="3.90.1150.10">
    <property type="entry name" value="Aspartate Aminotransferase, domain 1"/>
    <property type="match status" value="1"/>
</dbReference>
<gene>
    <name evidence="4" type="ORF">ACG04R_22515</name>
</gene>
<keyword evidence="1 3" id="KW-0663">Pyridoxal phosphate</keyword>
<proteinExistence type="inferred from homology"/>
<dbReference type="InterPro" id="IPR000653">
    <property type="entry name" value="DegT/StrS_aminotransferase"/>
</dbReference>
<accession>A0ABW7HHS0</accession>
<comment type="similarity">
    <text evidence="2 3">Belongs to the DegT/DnrJ/EryC1 family.</text>
</comment>
<dbReference type="PANTHER" id="PTHR30244">
    <property type="entry name" value="TRANSAMINASE"/>
    <property type="match status" value="1"/>
</dbReference>
<dbReference type="GO" id="GO:0008483">
    <property type="term" value="F:transaminase activity"/>
    <property type="evidence" value="ECO:0007669"/>
    <property type="project" value="UniProtKB-KW"/>
</dbReference>
<name>A0ABW7HHS0_9BURK</name>
<dbReference type="SUPFAM" id="SSF53383">
    <property type="entry name" value="PLP-dependent transferases"/>
    <property type="match status" value="1"/>
</dbReference>
<dbReference type="CDD" id="cd00616">
    <property type="entry name" value="AHBA_syn"/>
    <property type="match status" value="1"/>
</dbReference>
<evidence type="ECO:0000256" key="3">
    <source>
        <dbReference type="RuleBase" id="RU004508"/>
    </source>
</evidence>
<protein>
    <submittedName>
        <fullName evidence="4">DegT/DnrJ/EryC1/StrS family aminotransferase</fullName>
    </submittedName>
</protein>